<evidence type="ECO:0000313" key="1">
    <source>
        <dbReference type="EMBL" id="MCP1169311.1"/>
    </source>
</evidence>
<dbReference type="Proteomes" id="UP001139477">
    <property type="component" value="Unassembled WGS sequence"/>
</dbReference>
<reference evidence="1" key="1">
    <citation type="submission" date="2022-06" db="EMBL/GenBank/DDBJ databases">
        <title>Limimaricola sediminis sp. nov., isolated from an intertidal sediment.</title>
        <authorList>
            <person name="Shao X."/>
        </authorList>
    </citation>
    <scope>NUCLEOTIDE SEQUENCE</scope>
    <source>
        <strain evidence="1">ASW11-118</strain>
    </source>
</reference>
<sequence>MALAGDWLAPPLPQTIEAALISGREAARALH</sequence>
<comment type="caution">
    <text evidence="1">The sequence shown here is derived from an EMBL/GenBank/DDBJ whole genome shotgun (WGS) entry which is preliminary data.</text>
</comment>
<accession>A0A9X2FVP1</accession>
<dbReference type="AlphaFoldDB" id="A0A9X2FVP1"/>
<evidence type="ECO:0000313" key="2">
    <source>
        <dbReference type="Proteomes" id="UP001139477"/>
    </source>
</evidence>
<dbReference type="InterPro" id="IPR036188">
    <property type="entry name" value="FAD/NAD-bd_sf"/>
</dbReference>
<protein>
    <submittedName>
        <fullName evidence="1">FAD-dependent oxidoreductase</fullName>
    </submittedName>
</protein>
<proteinExistence type="predicted"/>
<gene>
    <name evidence="1" type="ORF">NHG85_12400</name>
</gene>
<organism evidence="1 2">
    <name type="scientific">Limimaricola litoreus</name>
    <dbReference type="NCBI Taxonomy" id="2955316"/>
    <lineage>
        <taxon>Bacteria</taxon>
        <taxon>Pseudomonadati</taxon>
        <taxon>Pseudomonadota</taxon>
        <taxon>Alphaproteobacteria</taxon>
        <taxon>Rhodobacterales</taxon>
        <taxon>Paracoccaceae</taxon>
        <taxon>Limimaricola</taxon>
    </lineage>
</organism>
<keyword evidence="2" id="KW-1185">Reference proteome</keyword>
<dbReference type="EMBL" id="JAMYXC010000193">
    <property type="protein sequence ID" value="MCP1169311.1"/>
    <property type="molecule type" value="Genomic_DNA"/>
</dbReference>
<name>A0A9X2FVP1_9RHOB</name>
<dbReference type="SUPFAM" id="SSF51905">
    <property type="entry name" value="FAD/NAD(P)-binding domain"/>
    <property type="match status" value="1"/>
</dbReference>